<keyword evidence="3 6" id="KW-0812">Transmembrane</keyword>
<dbReference type="InterPro" id="IPR002797">
    <property type="entry name" value="Polysacc_synth"/>
</dbReference>
<feature type="transmembrane region" description="Helical" evidence="6">
    <location>
        <begin position="401"/>
        <end position="420"/>
    </location>
</feature>
<sequence length="439" mass="47763">MASAQDSSIKKSGFTSTTTIMMIFVSGYFIDFAFNIFLARHMGSNDYGNFKVAEAFIYLGSIITMMGGASAAPRLLLPHIKNPNKEGVWGYVRFYIIVSTIVSIVLLVLIVIGHYLHISTFSGNGYHPLLLAAIVIPLAGISGLLCGVLHAANRLDLAFIPWGLGYSTLAFLFCFIASLIFGQISSFMAVGLVGAVVLSLIFFSLVCIYRLSLMPLKNIVRVGNRSQWLKISFPIMVVAALQMFMRQVDIYMIEFMAGEIAVGHFAAATVTTFVIIVIQLGLIALFSPQVVEALNKGQGTIRALNRKSMVLSFLLVLPLSLLLILFGHQILDFFGHDVDLAFNALKALTIGYAITALMSVPIIWLQYGGAEKSIMVLLIISVVSNIFLNWLLIPILNIEGAAIATSLAMSISAVGAIIIMKFKLGIFPWSGQSRMAKAE</sequence>
<dbReference type="PANTHER" id="PTHR30250:SF11">
    <property type="entry name" value="O-ANTIGEN TRANSPORTER-RELATED"/>
    <property type="match status" value="1"/>
</dbReference>
<evidence type="ECO:0000256" key="6">
    <source>
        <dbReference type="SAM" id="Phobius"/>
    </source>
</evidence>
<evidence type="ECO:0000256" key="2">
    <source>
        <dbReference type="ARBA" id="ARBA00022475"/>
    </source>
</evidence>
<dbReference type="InterPro" id="IPR050833">
    <property type="entry name" value="Poly_Biosynth_Transport"/>
</dbReference>
<organism evidence="7 8">
    <name type="scientific">Parashewanella spongiae</name>
    <dbReference type="NCBI Taxonomy" id="342950"/>
    <lineage>
        <taxon>Bacteria</taxon>
        <taxon>Pseudomonadati</taxon>
        <taxon>Pseudomonadota</taxon>
        <taxon>Gammaproteobacteria</taxon>
        <taxon>Alteromonadales</taxon>
        <taxon>Shewanellaceae</taxon>
        <taxon>Parashewanella</taxon>
    </lineage>
</organism>
<comment type="caution">
    <text evidence="7">The sequence shown here is derived from an EMBL/GenBank/DDBJ whole genome shotgun (WGS) entry which is preliminary data.</text>
</comment>
<feature type="transmembrane region" description="Helical" evidence="6">
    <location>
        <begin position="55"/>
        <end position="73"/>
    </location>
</feature>
<feature type="transmembrane region" description="Helical" evidence="6">
    <location>
        <begin position="265"/>
        <end position="287"/>
    </location>
</feature>
<evidence type="ECO:0000256" key="3">
    <source>
        <dbReference type="ARBA" id="ARBA00022692"/>
    </source>
</evidence>
<evidence type="ECO:0000313" key="7">
    <source>
        <dbReference type="EMBL" id="RJY19463.1"/>
    </source>
</evidence>
<dbReference type="EMBL" id="QYYH01000002">
    <property type="protein sequence ID" value="RJY19463.1"/>
    <property type="molecule type" value="Genomic_DNA"/>
</dbReference>
<feature type="transmembrane region" description="Helical" evidence="6">
    <location>
        <begin position="374"/>
        <end position="395"/>
    </location>
</feature>
<keyword evidence="8" id="KW-1185">Reference proteome</keyword>
<feature type="transmembrane region" description="Helical" evidence="6">
    <location>
        <begin position="347"/>
        <end position="367"/>
    </location>
</feature>
<dbReference type="OrthoDB" id="6283795at2"/>
<feature type="transmembrane region" description="Helical" evidence="6">
    <location>
        <begin position="308"/>
        <end position="327"/>
    </location>
</feature>
<evidence type="ECO:0000256" key="1">
    <source>
        <dbReference type="ARBA" id="ARBA00004651"/>
    </source>
</evidence>
<dbReference type="RefSeq" id="WP_121851700.1">
    <property type="nucleotide sequence ID" value="NZ_CP037952.1"/>
</dbReference>
<dbReference type="GO" id="GO:0005886">
    <property type="term" value="C:plasma membrane"/>
    <property type="evidence" value="ECO:0007669"/>
    <property type="project" value="UniProtKB-SubCell"/>
</dbReference>
<reference evidence="7 8" key="1">
    <citation type="submission" date="2018-09" db="EMBL/GenBank/DDBJ databases">
        <title>Phylogeny of the Shewanellaceae, and recommendation for two new genera, Pseudoshewanella and Parashewanella.</title>
        <authorList>
            <person name="Wang G."/>
        </authorList>
    </citation>
    <scope>NUCLEOTIDE SEQUENCE [LARGE SCALE GENOMIC DNA]</scope>
    <source>
        <strain evidence="7 8">KCTC 22492</strain>
    </source>
</reference>
<comment type="subcellular location">
    <subcellularLocation>
        <location evidence="1">Cell membrane</location>
        <topology evidence="1">Multi-pass membrane protein</topology>
    </subcellularLocation>
</comment>
<keyword evidence="5 6" id="KW-0472">Membrane</keyword>
<evidence type="ECO:0000256" key="5">
    <source>
        <dbReference type="ARBA" id="ARBA00023136"/>
    </source>
</evidence>
<feature type="transmembrane region" description="Helical" evidence="6">
    <location>
        <begin position="187"/>
        <end position="208"/>
    </location>
</feature>
<feature type="transmembrane region" description="Helical" evidence="6">
    <location>
        <begin position="159"/>
        <end position="181"/>
    </location>
</feature>
<feature type="transmembrane region" description="Helical" evidence="6">
    <location>
        <begin position="20"/>
        <end position="43"/>
    </location>
</feature>
<dbReference type="Pfam" id="PF01943">
    <property type="entry name" value="Polysacc_synt"/>
    <property type="match status" value="1"/>
</dbReference>
<protein>
    <submittedName>
        <fullName evidence="7">Uncharacterized protein</fullName>
    </submittedName>
</protein>
<accession>A0A3A6UBR6</accession>
<dbReference type="AlphaFoldDB" id="A0A3A6UBR6"/>
<dbReference type="PANTHER" id="PTHR30250">
    <property type="entry name" value="PST FAMILY PREDICTED COLANIC ACID TRANSPORTER"/>
    <property type="match status" value="1"/>
</dbReference>
<feature type="transmembrane region" description="Helical" evidence="6">
    <location>
        <begin position="94"/>
        <end position="117"/>
    </location>
</feature>
<feature type="transmembrane region" description="Helical" evidence="6">
    <location>
        <begin position="129"/>
        <end position="152"/>
    </location>
</feature>
<proteinExistence type="predicted"/>
<evidence type="ECO:0000256" key="4">
    <source>
        <dbReference type="ARBA" id="ARBA00022989"/>
    </source>
</evidence>
<dbReference type="Proteomes" id="UP000273022">
    <property type="component" value="Unassembled WGS sequence"/>
</dbReference>
<name>A0A3A6UBR6_9GAMM</name>
<feature type="transmembrane region" description="Helical" evidence="6">
    <location>
        <begin position="228"/>
        <end position="245"/>
    </location>
</feature>
<gene>
    <name evidence="7" type="ORF">D5R81_00500</name>
</gene>
<keyword evidence="2" id="KW-1003">Cell membrane</keyword>
<evidence type="ECO:0000313" key="8">
    <source>
        <dbReference type="Proteomes" id="UP000273022"/>
    </source>
</evidence>
<keyword evidence="4 6" id="KW-1133">Transmembrane helix</keyword>